<dbReference type="Pfam" id="PF01012">
    <property type="entry name" value="ETF"/>
    <property type="match status" value="1"/>
</dbReference>
<comment type="subunit">
    <text evidence="3">Heterodimer of an alpha and a beta subunit.</text>
</comment>
<organism evidence="9 10">
    <name type="scientific">Dermatophilus congolensis</name>
    <dbReference type="NCBI Taxonomy" id="1863"/>
    <lineage>
        <taxon>Bacteria</taxon>
        <taxon>Bacillati</taxon>
        <taxon>Actinomycetota</taxon>
        <taxon>Actinomycetes</taxon>
        <taxon>Micrococcales</taxon>
        <taxon>Dermatophilaceae</taxon>
        <taxon>Dermatophilus</taxon>
    </lineage>
</organism>
<dbReference type="STRING" id="1121387.GCA_000429885_01100"/>
<evidence type="ECO:0000313" key="10">
    <source>
        <dbReference type="Proteomes" id="UP000242637"/>
    </source>
</evidence>
<dbReference type="InterPro" id="IPR014730">
    <property type="entry name" value="ETF_a/b_N"/>
</dbReference>
<keyword evidence="10" id="KW-1185">Reference proteome</keyword>
<dbReference type="GO" id="GO:0005829">
    <property type="term" value="C:cytosol"/>
    <property type="evidence" value="ECO:0007669"/>
    <property type="project" value="TreeGrafter"/>
</dbReference>
<feature type="domain" description="Electron transfer flavoprotein alpha/beta-subunit N-terminal" evidence="8">
    <location>
        <begin position="23"/>
        <end position="216"/>
    </location>
</feature>
<accession>A0A239VEZ4</accession>
<dbReference type="GO" id="GO:0009055">
    <property type="term" value="F:electron transfer activity"/>
    <property type="evidence" value="ECO:0007669"/>
    <property type="project" value="InterPro"/>
</dbReference>
<evidence type="ECO:0000259" key="8">
    <source>
        <dbReference type="SMART" id="SM00893"/>
    </source>
</evidence>
<dbReference type="SUPFAM" id="SSF52402">
    <property type="entry name" value="Adenine nucleotide alpha hydrolases-like"/>
    <property type="match status" value="1"/>
</dbReference>
<dbReference type="InterPro" id="IPR012255">
    <property type="entry name" value="ETF_b"/>
</dbReference>
<dbReference type="KEGG" id="dco:SAMEA4475696_0987"/>
<protein>
    <recommendedName>
        <fullName evidence="4">Electron transfer flavoprotein subunit beta</fullName>
    </recommendedName>
</protein>
<dbReference type="PANTHER" id="PTHR21294">
    <property type="entry name" value="ELECTRON TRANSFER FLAVOPROTEIN BETA-SUBUNIT"/>
    <property type="match status" value="1"/>
</dbReference>
<dbReference type="RefSeq" id="WP_051277480.1">
    <property type="nucleotide sequence ID" value="NZ_LT906453.1"/>
</dbReference>
<dbReference type="PIRSF" id="PIRSF000090">
    <property type="entry name" value="Beta-ETF"/>
    <property type="match status" value="1"/>
</dbReference>
<dbReference type="SMART" id="SM00893">
    <property type="entry name" value="ETF"/>
    <property type="match status" value="1"/>
</dbReference>
<dbReference type="PANTHER" id="PTHR21294:SF8">
    <property type="entry name" value="ELECTRON TRANSFER FLAVOPROTEIN SUBUNIT BETA"/>
    <property type="match status" value="1"/>
</dbReference>
<dbReference type="Gene3D" id="3.40.50.620">
    <property type="entry name" value="HUPs"/>
    <property type="match status" value="1"/>
</dbReference>
<gene>
    <name evidence="9" type="primary">etfB</name>
    <name evidence="9" type="ORF">SAMEA4475696_00987</name>
</gene>
<comment type="function">
    <text evidence="7">The electron transfer flavoprotein serves as a specific electron acceptor for other dehydrogenases. It transfers the electrons to the main respiratory chain via ETF-ubiquinone oxidoreductase (ETF dehydrogenase).</text>
</comment>
<reference evidence="9 10" key="1">
    <citation type="submission" date="2017-06" db="EMBL/GenBank/DDBJ databases">
        <authorList>
            <consortium name="Pathogen Informatics"/>
        </authorList>
    </citation>
    <scope>NUCLEOTIDE SEQUENCE [LARGE SCALE GENOMIC DNA]</scope>
    <source>
        <strain evidence="9 10">NCTC13039</strain>
    </source>
</reference>
<keyword evidence="6" id="KW-0249">Electron transport</keyword>
<evidence type="ECO:0000256" key="2">
    <source>
        <dbReference type="ARBA" id="ARBA00007557"/>
    </source>
</evidence>
<dbReference type="CDD" id="cd01714">
    <property type="entry name" value="ETF_beta"/>
    <property type="match status" value="1"/>
</dbReference>
<comment type="cofactor">
    <cofactor evidence="1">
        <name>FAD</name>
        <dbReference type="ChEBI" id="CHEBI:57692"/>
    </cofactor>
</comment>
<dbReference type="OrthoDB" id="9804960at2"/>
<evidence type="ECO:0000256" key="4">
    <source>
        <dbReference type="ARBA" id="ARBA00016797"/>
    </source>
</evidence>
<dbReference type="Proteomes" id="UP000242637">
    <property type="component" value="Chromosome 1"/>
</dbReference>
<evidence type="ECO:0000256" key="5">
    <source>
        <dbReference type="ARBA" id="ARBA00022448"/>
    </source>
</evidence>
<dbReference type="InterPro" id="IPR033948">
    <property type="entry name" value="ETF_beta_N"/>
</dbReference>
<comment type="similarity">
    <text evidence="2">Belongs to the ETF beta-subunit/FixA family.</text>
</comment>
<sequence>MRIVVTAKFVPDATATRRFDTRDNTTDRETEGILNELDEYAVEEALRLTHHEHDQVIVLTVGPEDATIALRKALHMGADIGVHVTDAALAGSDAVSTSHVLAAAITHISACFGPIDVVLSGMASTDGGMRVIPAMLAECLDLPMITFADELTITNGVARIHRATPDAHEIVEADLPAIISVSDRINEPRYPTYRQIIAANSKHVYTWELGDIGIDPTTVGHHGARTYVRSATPATSTHRRHTIVPEAQGGQALAELLRAHGTRPS</sequence>
<evidence type="ECO:0000256" key="6">
    <source>
        <dbReference type="ARBA" id="ARBA00022982"/>
    </source>
</evidence>
<evidence type="ECO:0000313" key="9">
    <source>
        <dbReference type="EMBL" id="SNV20359.1"/>
    </source>
</evidence>
<name>A0A239VEZ4_9MICO</name>
<dbReference type="EMBL" id="LT906453">
    <property type="protein sequence ID" value="SNV20359.1"/>
    <property type="molecule type" value="Genomic_DNA"/>
</dbReference>
<evidence type="ECO:0000256" key="1">
    <source>
        <dbReference type="ARBA" id="ARBA00001974"/>
    </source>
</evidence>
<evidence type="ECO:0000256" key="7">
    <source>
        <dbReference type="ARBA" id="ARBA00025649"/>
    </source>
</evidence>
<dbReference type="AlphaFoldDB" id="A0A239VEZ4"/>
<proteinExistence type="inferred from homology"/>
<dbReference type="InterPro" id="IPR014729">
    <property type="entry name" value="Rossmann-like_a/b/a_fold"/>
</dbReference>
<dbReference type="GeneID" id="63459230"/>
<keyword evidence="5" id="KW-0813">Transport</keyword>
<evidence type="ECO:0000256" key="3">
    <source>
        <dbReference type="ARBA" id="ARBA00011355"/>
    </source>
</evidence>